<protein>
    <recommendedName>
        <fullName evidence="6">Required for respiratory growth protein 7, mitochondrial</fullName>
    </recommendedName>
</protein>
<gene>
    <name evidence="4" type="ORF">GRF29_185g707443</name>
</gene>
<dbReference type="EMBL" id="WVTA01000016">
    <property type="protein sequence ID" value="KAK3201375.1"/>
    <property type="molecule type" value="Genomic_DNA"/>
</dbReference>
<feature type="region of interest" description="Disordered" evidence="3">
    <location>
        <begin position="301"/>
        <end position="359"/>
    </location>
</feature>
<evidence type="ECO:0000313" key="5">
    <source>
        <dbReference type="Proteomes" id="UP001280581"/>
    </source>
</evidence>
<evidence type="ECO:0000256" key="3">
    <source>
        <dbReference type="SAM" id="MobiDB-lite"/>
    </source>
</evidence>
<dbReference type="InterPro" id="IPR011335">
    <property type="entry name" value="Restrct_endonuc-II-like"/>
</dbReference>
<keyword evidence="5" id="KW-1185">Reference proteome</keyword>
<comment type="caution">
    <text evidence="4">The sequence shown here is derived from an EMBL/GenBank/DDBJ whole genome shotgun (WGS) entry which is preliminary data.</text>
</comment>
<evidence type="ECO:0008006" key="6">
    <source>
        <dbReference type="Google" id="ProtNLM"/>
    </source>
</evidence>
<organism evidence="4 5">
    <name type="scientific">Pseudopithomyces chartarum</name>
    <dbReference type="NCBI Taxonomy" id="1892770"/>
    <lineage>
        <taxon>Eukaryota</taxon>
        <taxon>Fungi</taxon>
        <taxon>Dikarya</taxon>
        <taxon>Ascomycota</taxon>
        <taxon>Pezizomycotina</taxon>
        <taxon>Dothideomycetes</taxon>
        <taxon>Pleosporomycetidae</taxon>
        <taxon>Pleosporales</taxon>
        <taxon>Massarineae</taxon>
        <taxon>Didymosphaeriaceae</taxon>
        <taxon>Pseudopithomyces</taxon>
    </lineage>
</organism>
<sequence length="385" mass="43354">MRLLVRPTWLTHQPPLWRLLRTSPPSAVHHTSTANAAHADIPKFFVKPGSSHHNSLASFLVHAERANLRPERTVYIGTHYEYTTADALLRFGFSLIRTGQKNDYGIDLVGYWMLSCLREPMPVIIQCKARAKTCSPVEIRELEGSFTSVPADWRNKDVLGILVSPERASEGLRKQMHTSRRPMAFLQISRAGMITQFIWNRAAAERGLEGVGVTPRYTVLPPENRDHALEKGALRYEDRPRDSNGRWMKDPDSTKRLFKPVARTVITDIQLTWLGTPISPNKETLASETARLTSRLELEASKLERRHKPGRKPGRPLGSKNRPKVSESEQIKKPPRIPKPRAKMGRPPGSSERYPFDGGGCGEIVAQSVVLGKRGRPRIIVLPND</sequence>
<feature type="compositionally biased region" description="Basic residues" evidence="3">
    <location>
        <begin position="304"/>
        <end position="314"/>
    </location>
</feature>
<evidence type="ECO:0000256" key="1">
    <source>
        <dbReference type="ARBA" id="ARBA00004173"/>
    </source>
</evidence>
<keyword evidence="2" id="KW-0496">Mitochondrion</keyword>
<dbReference type="InterPro" id="IPR018828">
    <property type="entry name" value="RRG7"/>
</dbReference>
<dbReference type="SUPFAM" id="SSF52980">
    <property type="entry name" value="Restriction endonuclease-like"/>
    <property type="match status" value="1"/>
</dbReference>
<dbReference type="GO" id="GO:0006302">
    <property type="term" value="P:double-strand break repair"/>
    <property type="evidence" value="ECO:0007669"/>
    <property type="project" value="UniProtKB-ARBA"/>
</dbReference>
<evidence type="ECO:0000313" key="4">
    <source>
        <dbReference type="EMBL" id="KAK3201375.1"/>
    </source>
</evidence>
<proteinExistence type="predicted"/>
<dbReference type="PANTHER" id="PTHR28133">
    <property type="entry name" value="REQUIRED FOR RESPIRATORY GROWTH PROTEIN 7, MITOCHONDRIAL"/>
    <property type="match status" value="1"/>
</dbReference>
<feature type="compositionally biased region" description="Basic residues" evidence="3">
    <location>
        <begin position="333"/>
        <end position="344"/>
    </location>
</feature>
<name>A0AAN6LRE2_9PLEO</name>
<evidence type="ECO:0000256" key="2">
    <source>
        <dbReference type="ARBA" id="ARBA00023128"/>
    </source>
</evidence>
<dbReference type="Pfam" id="PF10356">
    <property type="entry name" value="RRG7"/>
    <property type="match status" value="2"/>
</dbReference>
<dbReference type="GO" id="GO:0005739">
    <property type="term" value="C:mitochondrion"/>
    <property type="evidence" value="ECO:0007669"/>
    <property type="project" value="UniProtKB-SubCell"/>
</dbReference>
<accession>A0AAN6LRE2</accession>
<dbReference type="Proteomes" id="UP001280581">
    <property type="component" value="Unassembled WGS sequence"/>
</dbReference>
<dbReference type="PANTHER" id="PTHR28133:SF1">
    <property type="entry name" value="REQUIRED FOR RESPIRATORY GROWTH PROTEIN 7, MITOCHONDRIAL"/>
    <property type="match status" value="1"/>
</dbReference>
<feature type="region of interest" description="Disordered" evidence="3">
    <location>
        <begin position="228"/>
        <end position="253"/>
    </location>
</feature>
<reference evidence="4 5" key="1">
    <citation type="submission" date="2021-02" db="EMBL/GenBank/DDBJ databases">
        <title>Genome assembly of Pseudopithomyces chartarum.</title>
        <authorList>
            <person name="Jauregui R."/>
            <person name="Singh J."/>
            <person name="Voisey C."/>
        </authorList>
    </citation>
    <scope>NUCLEOTIDE SEQUENCE [LARGE SCALE GENOMIC DNA]</scope>
    <source>
        <strain evidence="4 5">AGR01</strain>
    </source>
</reference>
<dbReference type="AlphaFoldDB" id="A0AAN6LRE2"/>
<comment type="subcellular location">
    <subcellularLocation>
        <location evidence="1">Mitochondrion</location>
    </subcellularLocation>
</comment>